<dbReference type="AlphaFoldDB" id="G8FSY3"/>
<dbReference type="PANTHER" id="PTHR10666">
    <property type="entry name" value="UBIQUITIN"/>
    <property type="match status" value="1"/>
</dbReference>
<dbReference type="PRINTS" id="PR00348">
    <property type="entry name" value="UBIQUITIN"/>
</dbReference>
<name>G8FSY3_HIPHI</name>
<dbReference type="EMBL" id="JN038342">
    <property type="protein sequence ID" value="AER92772.1"/>
    <property type="molecule type" value="mRNA"/>
</dbReference>
<reference evidence="2" key="2">
    <citation type="journal article" date="2012" name="Dev. Comp. Immunol.">
        <title>Atlantic halibut experimentally infected with nodavirus shows increased levels of T-cell marker and IFN? transcripts.</title>
        <authorList>
            <person name="Overgard A.C."/>
            <person name="Nerland A.H."/>
            <person name="Fiksdal I.U."/>
            <person name="Patel S."/>
        </authorList>
    </citation>
    <scope>NUCLEOTIDE SEQUENCE</scope>
</reference>
<organism evidence="2">
    <name type="scientific">Hippoglossus hippoglossus</name>
    <name type="common">Atlantic halibut</name>
    <name type="synonym">Pleuronectes hippoglossus</name>
    <dbReference type="NCBI Taxonomy" id="8267"/>
    <lineage>
        <taxon>Eukaryota</taxon>
        <taxon>Metazoa</taxon>
        <taxon>Chordata</taxon>
        <taxon>Craniata</taxon>
        <taxon>Vertebrata</taxon>
        <taxon>Euteleostomi</taxon>
        <taxon>Actinopterygii</taxon>
        <taxon>Neopterygii</taxon>
        <taxon>Teleostei</taxon>
        <taxon>Neoteleostei</taxon>
        <taxon>Acanthomorphata</taxon>
        <taxon>Carangaria</taxon>
        <taxon>Pleuronectiformes</taxon>
        <taxon>Pleuronectoidei</taxon>
        <taxon>Pleuronectidae</taxon>
        <taxon>Hippoglossus</taxon>
    </lineage>
</organism>
<dbReference type="SMART" id="SM00213">
    <property type="entry name" value="UBQ"/>
    <property type="match status" value="2"/>
</dbReference>
<evidence type="ECO:0000259" key="1">
    <source>
        <dbReference type="PROSITE" id="PS50053"/>
    </source>
</evidence>
<dbReference type="InterPro" id="IPR050158">
    <property type="entry name" value="Ubiquitin_ubiquitin-like"/>
</dbReference>
<dbReference type="PROSITE" id="PS50053">
    <property type="entry name" value="UBIQUITIN_2"/>
    <property type="match status" value="2"/>
</dbReference>
<dbReference type="InterPro" id="IPR000626">
    <property type="entry name" value="Ubiquitin-like_dom"/>
</dbReference>
<dbReference type="OrthoDB" id="1885901at2759"/>
<reference evidence="2" key="1">
    <citation type="submission" date="2011-05" db="EMBL/GenBank/DDBJ databases">
        <authorList>
            <person name="Overgard A.-C."/>
            <person name="Nerland A.H."/>
            <person name="Patel S."/>
        </authorList>
    </citation>
    <scope>NUCLEOTIDE SEQUENCE</scope>
</reference>
<feature type="domain" description="Ubiquitin-like" evidence="1">
    <location>
        <begin position="84"/>
        <end position="158"/>
    </location>
</feature>
<accession>G8FSY3</accession>
<protein>
    <submittedName>
        <fullName evidence="2">Interferon-stimulated protein 15</fullName>
    </submittedName>
</protein>
<proteinExistence type="evidence at transcript level"/>
<dbReference type="Gene3D" id="3.10.20.90">
    <property type="entry name" value="Phosphatidylinositol 3-kinase Catalytic Subunit, Chain A, domain 1"/>
    <property type="match status" value="2"/>
</dbReference>
<dbReference type="Pfam" id="PF00240">
    <property type="entry name" value="ubiquitin"/>
    <property type="match status" value="2"/>
</dbReference>
<sequence>MDLIITMLNGKTVTLRVKPQDTVGSLKQVLQQKMDVPVQRQRLVFDNGQRTDLSDDLRTLGSYGLHAGSRLSLLVIEPSPPATFQVFLKNEKNVVTTYDITSDETVSDFKRRVQCREGVAETQQRLVYQSREMTAGKLSDYNVHALSTIELLMRLRGGN</sequence>
<dbReference type="InterPro" id="IPR019956">
    <property type="entry name" value="Ubiquitin_dom"/>
</dbReference>
<gene>
    <name evidence="2" type="primary">ISG15</name>
</gene>
<evidence type="ECO:0000313" key="2">
    <source>
        <dbReference type="EMBL" id="AER92772.1"/>
    </source>
</evidence>
<dbReference type="SUPFAM" id="SSF54236">
    <property type="entry name" value="Ubiquitin-like"/>
    <property type="match status" value="2"/>
</dbReference>
<feature type="domain" description="Ubiquitin-like" evidence="1">
    <location>
        <begin position="1"/>
        <end position="80"/>
    </location>
</feature>
<dbReference type="InterPro" id="IPR029071">
    <property type="entry name" value="Ubiquitin-like_domsf"/>
</dbReference>